<dbReference type="EMBL" id="JAJTWT010000016">
    <property type="protein sequence ID" value="MCE4540418.1"/>
    <property type="molecule type" value="Genomic_DNA"/>
</dbReference>
<evidence type="ECO:0000313" key="4">
    <source>
        <dbReference type="Proteomes" id="UP001201463"/>
    </source>
</evidence>
<dbReference type="PIRSF" id="PIRSF010312">
    <property type="entry name" value="Sulphur_oxidation_SoxY"/>
    <property type="match status" value="1"/>
</dbReference>
<dbReference type="RefSeq" id="WP_233394929.1">
    <property type="nucleotide sequence ID" value="NZ_JAJTWT010000016.1"/>
</dbReference>
<proteinExistence type="predicted"/>
<feature type="chain" id="PRO_5047253188" evidence="1">
    <location>
        <begin position="31"/>
        <end position="152"/>
    </location>
</feature>
<dbReference type="InterPro" id="IPR038162">
    <property type="entry name" value="SoxY_sf"/>
</dbReference>
<dbReference type="Proteomes" id="UP001201463">
    <property type="component" value="Unassembled WGS sequence"/>
</dbReference>
<dbReference type="InterPro" id="IPR016568">
    <property type="entry name" value="Sulphur_oxidation_SoxY"/>
</dbReference>
<gene>
    <name evidence="3" type="primary">soxY</name>
    <name evidence="3" type="ORF">LXT12_24515</name>
</gene>
<evidence type="ECO:0000259" key="2">
    <source>
        <dbReference type="Pfam" id="PF13501"/>
    </source>
</evidence>
<comment type="caution">
    <text evidence="3">The sequence shown here is derived from an EMBL/GenBank/DDBJ whole genome shotgun (WGS) entry which is preliminary data.</text>
</comment>
<sequence>MLNRRTALLRSAQVAAMLGGLGLLPRTALAAYPTAAFDAKTIPELMKALGAGAPVESKDVTVTAPDIAENGAVVPVGAATTLAGAKRLLILVEKNPSVLSAAFDVSESVEPSFTTRVKMGQSSNVLAVALMADGRVLFAQKEVKVTLGGCGG</sequence>
<accession>A0ABS8XP31</accession>
<evidence type="ECO:0000313" key="3">
    <source>
        <dbReference type="EMBL" id="MCE4540418.1"/>
    </source>
</evidence>
<keyword evidence="1" id="KW-0732">Signal</keyword>
<dbReference type="InterPro" id="IPR032711">
    <property type="entry name" value="SoxY"/>
</dbReference>
<reference evidence="3 4" key="1">
    <citation type="submission" date="2021-12" db="EMBL/GenBank/DDBJ databases">
        <title>Genome seq of p7.</title>
        <authorList>
            <person name="Seo T."/>
        </authorList>
    </citation>
    <scope>NUCLEOTIDE SEQUENCE [LARGE SCALE GENOMIC DNA]</scope>
    <source>
        <strain evidence="3 4">P7</strain>
    </source>
</reference>
<dbReference type="InterPro" id="IPR006311">
    <property type="entry name" value="TAT_signal"/>
</dbReference>
<name>A0ABS8XP31_9BURK</name>
<protein>
    <submittedName>
        <fullName evidence="3">Thiosulfate oxidation carrier protein SoxY</fullName>
    </submittedName>
</protein>
<evidence type="ECO:0000256" key="1">
    <source>
        <dbReference type="SAM" id="SignalP"/>
    </source>
</evidence>
<organism evidence="3 4">
    <name type="scientific">Pelomonas caseinilytica</name>
    <dbReference type="NCBI Taxonomy" id="2906763"/>
    <lineage>
        <taxon>Bacteria</taxon>
        <taxon>Pseudomonadati</taxon>
        <taxon>Pseudomonadota</taxon>
        <taxon>Betaproteobacteria</taxon>
        <taxon>Burkholderiales</taxon>
        <taxon>Sphaerotilaceae</taxon>
        <taxon>Roseateles</taxon>
    </lineage>
</organism>
<keyword evidence="4" id="KW-1185">Reference proteome</keyword>
<dbReference type="PROSITE" id="PS51318">
    <property type="entry name" value="TAT"/>
    <property type="match status" value="1"/>
</dbReference>
<feature type="signal peptide" evidence="1">
    <location>
        <begin position="1"/>
        <end position="30"/>
    </location>
</feature>
<feature type="domain" description="Ig-like SoxY" evidence="2">
    <location>
        <begin position="47"/>
        <end position="150"/>
    </location>
</feature>
<dbReference type="Pfam" id="PF13501">
    <property type="entry name" value="SoxY"/>
    <property type="match status" value="1"/>
</dbReference>
<dbReference type="NCBIfam" id="TIGR04488">
    <property type="entry name" value="SoxY_true_GGCGG"/>
    <property type="match status" value="1"/>
</dbReference>
<dbReference type="Gene3D" id="2.60.40.2470">
    <property type="entry name" value="SoxY domain"/>
    <property type="match status" value="1"/>
</dbReference>